<dbReference type="AlphaFoldDB" id="A0A9P5Z8K3"/>
<keyword evidence="3" id="KW-1185">Reference proteome</keyword>
<evidence type="ECO:0000313" key="3">
    <source>
        <dbReference type="Proteomes" id="UP000807469"/>
    </source>
</evidence>
<gene>
    <name evidence="2" type="ORF">BDN70DRAFT_874292</name>
</gene>
<evidence type="ECO:0008006" key="4">
    <source>
        <dbReference type="Google" id="ProtNLM"/>
    </source>
</evidence>
<comment type="caution">
    <text evidence="2">The sequence shown here is derived from an EMBL/GenBank/DDBJ whole genome shotgun (WGS) entry which is preliminary data.</text>
</comment>
<dbReference type="OrthoDB" id="2192830at2759"/>
<name>A0A9P5Z8K3_9AGAR</name>
<accession>A0A9P5Z8K3</accession>
<reference evidence="2" key="1">
    <citation type="submission" date="2020-11" db="EMBL/GenBank/DDBJ databases">
        <authorList>
            <consortium name="DOE Joint Genome Institute"/>
            <person name="Ahrendt S."/>
            <person name="Riley R."/>
            <person name="Andreopoulos W."/>
            <person name="Labutti K."/>
            <person name="Pangilinan J."/>
            <person name="Ruiz-Duenas F.J."/>
            <person name="Barrasa J.M."/>
            <person name="Sanchez-Garcia M."/>
            <person name="Camarero S."/>
            <person name="Miyauchi S."/>
            <person name="Serrano A."/>
            <person name="Linde D."/>
            <person name="Babiker R."/>
            <person name="Drula E."/>
            <person name="Ayuso-Fernandez I."/>
            <person name="Pacheco R."/>
            <person name="Padilla G."/>
            <person name="Ferreira P."/>
            <person name="Barriuso J."/>
            <person name="Kellner H."/>
            <person name="Castanera R."/>
            <person name="Alfaro M."/>
            <person name="Ramirez L."/>
            <person name="Pisabarro A.G."/>
            <person name="Kuo A."/>
            <person name="Tritt A."/>
            <person name="Lipzen A."/>
            <person name="He G."/>
            <person name="Yan M."/>
            <person name="Ng V."/>
            <person name="Cullen D."/>
            <person name="Martin F."/>
            <person name="Rosso M.-N."/>
            <person name="Henrissat B."/>
            <person name="Hibbett D."/>
            <person name="Martinez A.T."/>
            <person name="Grigoriev I.V."/>
        </authorList>
    </citation>
    <scope>NUCLEOTIDE SEQUENCE</scope>
    <source>
        <strain evidence="2">CIRM-BRFM 674</strain>
    </source>
</reference>
<proteinExistence type="predicted"/>
<organism evidence="2 3">
    <name type="scientific">Pholiota conissans</name>
    <dbReference type="NCBI Taxonomy" id="109636"/>
    <lineage>
        <taxon>Eukaryota</taxon>
        <taxon>Fungi</taxon>
        <taxon>Dikarya</taxon>
        <taxon>Basidiomycota</taxon>
        <taxon>Agaricomycotina</taxon>
        <taxon>Agaricomycetes</taxon>
        <taxon>Agaricomycetidae</taxon>
        <taxon>Agaricales</taxon>
        <taxon>Agaricineae</taxon>
        <taxon>Strophariaceae</taxon>
        <taxon>Pholiota</taxon>
    </lineage>
</organism>
<keyword evidence="1" id="KW-0732">Signal</keyword>
<dbReference type="Proteomes" id="UP000807469">
    <property type="component" value="Unassembled WGS sequence"/>
</dbReference>
<feature type="chain" id="PRO_5040268481" description="Secreted protein" evidence="1">
    <location>
        <begin position="24"/>
        <end position="65"/>
    </location>
</feature>
<feature type="signal peptide" evidence="1">
    <location>
        <begin position="1"/>
        <end position="23"/>
    </location>
</feature>
<protein>
    <recommendedName>
        <fullName evidence="4">Secreted protein</fullName>
    </recommendedName>
</protein>
<evidence type="ECO:0000313" key="2">
    <source>
        <dbReference type="EMBL" id="KAF9483049.1"/>
    </source>
</evidence>
<dbReference type="EMBL" id="MU155158">
    <property type="protein sequence ID" value="KAF9483049.1"/>
    <property type="molecule type" value="Genomic_DNA"/>
</dbReference>
<sequence>MLAFHGGVTLACYLAMRLMTVFQSWFPPKSKSTSNIRQEFRLSMMTSTRGFGFSINFGHLCSTTP</sequence>
<evidence type="ECO:0000256" key="1">
    <source>
        <dbReference type="SAM" id="SignalP"/>
    </source>
</evidence>